<dbReference type="AlphaFoldDB" id="A0A917YRV0"/>
<organism evidence="2 3">
    <name type="scientific">Nonomuraea cavernae</name>
    <dbReference type="NCBI Taxonomy" id="2045107"/>
    <lineage>
        <taxon>Bacteria</taxon>
        <taxon>Bacillati</taxon>
        <taxon>Actinomycetota</taxon>
        <taxon>Actinomycetes</taxon>
        <taxon>Streptosporangiales</taxon>
        <taxon>Streptosporangiaceae</taxon>
        <taxon>Nonomuraea</taxon>
    </lineage>
</organism>
<keyword evidence="3" id="KW-1185">Reference proteome</keyword>
<name>A0A917YRV0_9ACTN</name>
<evidence type="ECO:0000313" key="3">
    <source>
        <dbReference type="Proteomes" id="UP000646523"/>
    </source>
</evidence>
<feature type="region of interest" description="Disordered" evidence="1">
    <location>
        <begin position="43"/>
        <end position="68"/>
    </location>
</feature>
<dbReference type="EMBL" id="BMNH01000002">
    <property type="protein sequence ID" value="GGO64210.1"/>
    <property type="molecule type" value="Genomic_DNA"/>
</dbReference>
<dbReference type="Proteomes" id="UP000646523">
    <property type="component" value="Unassembled WGS sequence"/>
</dbReference>
<gene>
    <name evidence="2" type="ORF">GCM10012289_13100</name>
</gene>
<protein>
    <submittedName>
        <fullName evidence="2">Uncharacterized protein</fullName>
    </submittedName>
</protein>
<reference evidence="2" key="1">
    <citation type="journal article" date="2014" name="Int. J. Syst. Evol. Microbiol.">
        <title>Complete genome sequence of Corynebacterium casei LMG S-19264T (=DSM 44701T), isolated from a smear-ripened cheese.</title>
        <authorList>
            <consortium name="US DOE Joint Genome Institute (JGI-PGF)"/>
            <person name="Walter F."/>
            <person name="Albersmeier A."/>
            <person name="Kalinowski J."/>
            <person name="Ruckert C."/>
        </authorList>
    </citation>
    <scope>NUCLEOTIDE SEQUENCE</scope>
    <source>
        <strain evidence="2">CGMCC 4.7368</strain>
    </source>
</reference>
<proteinExistence type="predicted"/>
<reference evidence="2" key="2">
    <citation type="submission" date="2020-09" db="EMBL/GenBank/DDBJ databases">
        <authorList>
            <person name="Sun Q."/>
            <person name="Zhou Y."/>
        </authorList>
    </citation>
    <scope>NUCLEOTIDE SEQUENCE</scope>
    <source>
        <strain evidence="2">CGMCC 4.7368</strain>
    </source>
</reference>
<comment type="caution">
    <text evidence="2">The sequence shown here is derived from an EMBL/GenBank/DDBJ whole genome shotgun (WGS) entry which is preliminary data.</text>
</comment>
<evidence type="ECO:0000313" key="2">
    <source>
        <dbReference type="EMBL" id="GGO64210.1"/>
    </source>
</evidence>
<evidence type="ECO:0000256" key="1">
    <source>
        <dbReference type="SAM" id="MobiDB-lite"/>
    </source>
</evidence>
<accession>A0A917YRV0</accession>
<sequence length="68" mass="6975">MPGLLAFGLTALGLTALGLTVQGSMALGLTVLGLTVLGRAEREAGARVRWPPPTRPSGRSPKPLRRGG</sequence>